<evidence type="ECO:0000256" key="2">
    <source>
        <dbReference type="ARBA" id="ARBA00022553"/>
    </source>
</evidence>
<dbReference type="Gene3D" id="3.40.50.1820">
    <property type="entry name" value="alpha/beta hydrolase"/>
    <property type="match status" value="1"/>
</dbReference>
<evidence type="ECO:0000259" key="4">
    <source>
        <dbReference type="PROSITE" id="PS50075"/>
    </source>
</evidence>
<name>A0A7Z7BND3_9HYPH</name>
<dbReference type="InterPro" id="IPR029058">
    <property type="entry name" value="AB_hydrolase_fold"/>
</dbReference>
<dbReference type="CDD" id="cd00833">
    <property type="entry name" value="PKS"/>
    <property type="match status" value="1"/>
</dbReference>
<dbReference type="FunFam" id="1.10.1200.10:FF:000016">
    <property type="entry name" value="Non-ribosomal peptide synthase"/>
    <property type="match status" value="1"/>
</dbReference>
<dbReference type="InterPro" id="IPR020806">
    <property type="entry name" value="PKS_PP-bd"/>
</dbReference>
<proteinExistence type="predicted"/>
<dbReference type="Gene3D" id="3.40.366.10">
    <property type="entry name" value="Malonyl-Coenzyme A Acyl Carrier Protein, domain 2"/>
    <property type="match status" value="1"/>
</dbReference>
<evidence type="ECO:0000313" key="6">
    <source>
        <dbReference type="EMBL" id="SDJ78863.1"/>
    </source>
</evidence>
<evidence type="ECO:0000256" key="1">
    <source>
        <dbReference type="ARBA" id="ARBA00022450"/>
    </source>
</evidence>
<dbReference type="GO" id="GO:0031177">
    <property type="term" value="F:phosphopantetheine binding"/>
    <property type="evidence" value="ECO:0007669"/>
    <property type="project" value="InterPro"/>
</dbReference>
<dbReference type="SUPFAM" id="SSF51735">
    <property type="entry name" value="NAD(P)-binding Rossmann-fold domains"/>
    <property type="match status" value="2"/>
</dbReference>
<dbReference type="InterPro" id="IPR016039">
    <property type="entry name" value="Thiolase-like"/>
</dbReference>
<keyword evidence="1" id="KW-0596">Phosphopantetheine</keyword>
<protein>
    <submittedName>
        <fullName evidence="6">Acyl transferase domain-containing protein</fullName>
    </submittedName>
</protein>
<dbReference type="Pfam" id="PF02801">
    <property type="entry name" value="Ketoacyl-synt_C"/>
    <property type="match status" value="1"/>
</dbReference>
<dbReference type="InterPro" id="IPR013968">
    <property type="entry name" value="PKS_KR"/>
</dbReference>
<dbReference type="Pfam" id="PF00109">
    <property type="entry name" value="ketoacyl-synt"/>
    <property type="match status" value="1"/>
</dbReference>
<dbReference type="SMART" id="SM00822">
    <property type="entry name" value="PKS_KR"/>
    <property type="match status" value="1"/>
</dbReference>
<dbReference type="PROSITE" id="PS00012">
    <property type="entry name" value="PHOSPHOPANTETHEINE"/>
    <property type="match status" value="1"/>
</dbReference>
<dbReference type="SUPFAM" id="SSF52151">
    <property type="entry name" value="FabD/lysophospholipase-like"/>
    <property type="match status" value="1"/>
</dbReference>
<dbReference type="InterPro" id="IPR016035">
    <property type="entry name" value="Acyl_Trfase/lysoPLipase"/>
</dbReference>
<gene>
    <name evidence="6" type="ORF">SAMN05428983_2828</name>
</gene>
<dbReference type="Pfam" id="PF00550">
    <property type="entry name" value="PP-binding"/>
    <property type="match status" value="1"/>
</dbReference>
<organism evidence="6 7">
    <name type="scientific">Agrobacterium fabrum</name>
    <dbReference type="NCBI Taxonomy" id="1176649"/>
    <lineage>
        <taxon>Bacteria</taxon>
        <taxon>Pseudomonadati</taxon>
        <taxon>Pseudomonadota</taxon>
        <taxon>Alphaproteobacteria</taxon>
        <taxon>Hyphomicrobiales</taxon>
        <taxon>Rhizobiaceae</taxon>
        <taxon>Rhizobium/Agrobacterium group</taxon>
        <taxon>Agrobacterium</taxon>
        <taxon>Agrobacterium tumefaciens complex</taxon>
    </lineage>
</organism>
<dbReference type="PROSITE" id="PS52004">
    <property type="entry name" value="KS3_2"/>
    <property type="match status" value="1"/>
</dbReference>
<dbReference type="InterPro" id="IPR009081">
    <property type="entry name" value="PP-bd_ACP"/>
</dbReference>
<dbReference type="Gene3D" id="3.40.50.720">
    <property type="entry name" value="NAD(P)-binding Rossmann-like Domain"/>
    <property type="match status" value="1"/>
</dbReference>
<dbReference type="EMBL" id="FNEW01000002">
    <property type="protein sequence ID" value="SDJ78863.1"/>
    <property type="molecule type" value="Genomic_DNA"/>
</dbReference>
<feature type="domain" description="Ketosynthase family 3 (KS3)" evidence="5">
    <location>
        <begin position="37"/>
        <end position="465"/>
    </location>
</feature>
<dbReference type="Pfam" id="PF16197">
    <property type="entry name" value="KAsynt_C_assoc"/>
    <property type="match status" value="1"/>
</dbReference>
<dbReference type="InterPro" id="IPR057326">
    <property type="entry name" value="KR_dom"/>
</dbReference>
<evidence type="ECO:0000256" key="3">
    <source>
        <dbReference type="ARBA" id="ARBA00022679"/>
    </source>
</evidence>
<dbReference type="Pfam" id="PF00698">
    <property type="entry name" value="Acyl_transf_1"/>
    <property type="match status" value="1"/>
</dbReference>
<dbReference type="RefSeq" id="WP_080813729.1">
    <property type="nucleotide sequence ID" value="NZ_CP116684.1"/>
</dbReference>
<dbReference type="InterPro" id="IPR036736">
    <property type="entry name" value="ACP-like_sf"/>
</dbReference>
<dbReference type="InterPro" id="IPR014030">
    <property type="entry name" value="Ketoacyl_synth_N"/>
</dbReference>
<dbReference type="GO" id="GO:0006633">
    <property type="term" value="P:fatty acid biosynthetic process"/>
    <property type="evidence" value="ECO:0007669"/>
    <property type="project" value="TreeGrafter"/>
</dbReference>
<dbReference type="Pfam" id="PF08659">
    <property type="entry name" value="KR"/>
    <property type="match status" value="1"/>
</dbReference>
<dbReference type="InterPro" id="IPR050091">
    <property type="entry name" value="PKS_NRPS_Biosynth_Enz"/>
</dbReference>
<keyword evidence="3 6" id="KW-0808">Transferase</keyword>
<dbReference type="InterPro" id="IPR020841">
    <property type="entry name" value="PKS_Beta-ketoAc_synthase_dom"/>
</dbReference>
<dbReference type="SUPFAM" id="SSF53901">
    <property type="entry name" value="Thiolase-like"/>
    <property type="match status" value="1"/>
</dbReference>
<dbReference type="InterPro" id="IPR006162">
    <property type="entry name" value="Ppantetheine_attach_site"/>
</dbReference>
<dbReference type="SMART" id="SM00827">
    <property type="entry name" value="PKS_AT"/>
    <property type="match status" value="1"/>
</dbReference>
<dbReference type="InterPro" id="IPR036291">
    <property type="entry name" value="NAD(P)-bd_dom_sf"/>
</dbReference>
<sequence>MNVKQQAGAGSQPDQATLLGILRDARERLEIFQTRQDERVAIIGLAGRFPGADDIEAFWQLLADGGSGLTAVTDADLESAGVDPQLSGQPDYVRVWGGFSDPTAFDAGFFGYAPREAQLLDPQQRVFLECAWNALEHAGYGSGKSRGRTGVYAGGSLNYHFTHIHSDPTLRDSVAPLQAGLGNVSGMIASRVAYHLDLDGPSVGVQATCATGLVSVHLAVQALLAGECEMAVAGAVSIGQPKPAGYLYEAGGIGAPDGQCRPFDAAANGTIFTNGVGAVILKRLGDAKAAGDTVYAVIAGSAIGNDGSSKVGLTAPSVKGQASVLKKALANAGIAPSAVDYVEAHATATAIGDPIELTALNHIYGPSLRAEGRTCLIGSLKGNVGHMDAAAGIGGLIKTVLALRHECLPASGNFTTPSSACDFESGPFRVAAGKSDWKADADRPRRAAISAFGMGGSNAHVIIEEAPARQESAQGEAGALLLPLSARSAASLAAMQSSLSDALAKIGENEGVSVADVALTLQTGRETFNHRSITVATTLSDASEKLKAASGPGFATGQIPEHDPSLIFMFPGQGSQHVGMARSLYEREEHFRAALDECLSLIPDDLGIRALLLAEADASDTRLDRTDRAQPALFAVEYALARMWMQKGLQPRAMIGHSVGEYVAACLAGVFSLKDAMFLVLARGRLMQGCAPGGMLAVMLPESDLRARLEEGLEVAAVNAPGSCVVAGGTEALRRFAERLERDGAGCRLLRTSHAFHSAAMEPILKEFAGLFDGIALSAPAIDVMSNLSGNWLRAEEACDPQYWTQHLRRAVNFSDGIKHSLELSAPVLLEVGPGSTLSRLARQQANDDCRIVTSLPDAAGAAGAADHALLAFGQLWLAGIDISWEALNDGLPRRRVGLPGYHFERQSYWIAPPASRQEVAAPATHRPMAEWFHQPVWKTRPLKNGSASSARGRWLVFGAEALFDIPDGIDAVAVREGATFSVSEKAYTIDPARTEHLVALFDDLAEKNWTPDQIISGFGLAETDLPDVAWNFALTLARTLGRGNLRPDVTFIGRSMHGIFAADSVEPARSRINGLARMLGQELPGLSCRSIDLQGLPDANAAKYLRNVISSPFVEGEQIYALRDGILLSLSYERVELSEAADGAFAKRGETYLVIGELLGGLGLVYARALIKAGAKVILSGRAGIPLVPDWERWLASHSPRHPVSLFIQTLRSLGTPGKDYLFFSGDVSDASWLRSALEEGEKNLGRVKGVFHTAAMGDQYFGLLSSENFDTKSLQTVKSGAIDALYRVVGTRSDIFVLVQSSLSSIVGGTGLGRYAAENSYLDAFVSAKRRAFGPVWKSVNWDACASVHATEADHAAHREINPEEVWQVTAQVLSEASPASIVVTPYDLENRPAADVQDADGAVATSQKSARSGVSVAYAAPQGPLEEDVVAIMAELLGINGIGVADNFFELGGHSLLAIQVVARLRKRFDVEIPMRALLFDAPTAAGLARVIQEGLDARNKEADMLASMLDDVEAGR</sequence>
<dbReference type="InterPro" id="IPR014043">
    <property type="entry name" value="Acyl_transferase_dom"/>
</dbReference>
<dbReference type="InterPro" id="IPR016036">
    <property type="entry name" value="Malonyl_transacylase_ACP-bd"/>
</dbReference>
<dbReference type="InterPro" id="IPR014031">
    <property type="entry name" value="Ketoacyl_synth_C"/>
</dbReference>
<dbReference type="PANTHER" id="PTHR43775:SF51">
    <property type="entry name" value="INACTIVE PHENOLPHTHIOCEROL SYNTHESIS POLYKETIDE SYNTHASE TYPE I PKS1-RELATED"/>
    <property type="match status" value="1"/>
</dbReference>
<accession>A0A7Z7BND3</accession>
<dbReference type="GO" id="GO:0004312">
    <property type="term" value="F:fatty acid synthase activity"/>
    <property type="evidence" value="ECO:0007669"/>
    <property type="project" value="TreeGrafter"/>
</dbReference>
<dbReference type="SUPFAM" id="SSF47336">
    <property type="entry name" value="ACP-like"/>
    <property type="match status" value="1"/>
</dbReference>
<reference evidence="6 7" key="1">
    <citation type="submission" date="2016-10" db="EMBL/GenBank/DDBJ databases">
        <authorList>
            <person name="Varghese N."/>
            <person name="Submissions S."/>
        </authorList>
    </citation>
    <scope>NUCLEOTIDE SEQUENCE [LARGE SCALE GENOMIC DNA]</scope>
    <source>
        <strain evidence="6 7">PDC82</strain>
    </source>
</reference>
<feature type="domain" description="Carrier" evidence="4">
    <location>
        <begin position="1423"/>
        <end position="1499"/>
    </location>
</feature>
<dbReference type="SMART" id="SM00823">
    <property type="entry name" value="PKS_PP"/>
    <property type="match status" value="1"/>
</dbReference>
<dbReference type="Proteomes" id="UP000198917">
    <property type="component" value="Unassembled WGS sequence"/>
</dbReference>
<dbReference type="CDD" id="cd08953">
    <property type="entry name" value="KR_2_SDR_x"/>
    <property type="match status" value="1"/>
</dbReference>
<dbReference type="Gene3D" id="3.40.47.10">
    <property type="match status" value="1"/>
</dbReference>
<dbReference type="SUPFAM" id="SSF55048">
    <property type="entry name" value="Probable ACP-binding domain of malonyl-CoA ACP transacylase"/>
    <property type="match status" value="1"/>
</dbReference>
<dbReference type="SMART" id="SM00825">
    <property type="entry name" value="PKS_KS"/>
    <property type="match status" value="1"/>
</dbReference>
<dbReference type="GO" id="GO:0044550">
    <property type="term" value="P:secondary metabolite biosynthetic process"/>
    <property type="evidence" value="ECO:0007669"/>
    <property type="project" value="UniProtKB-ARBA"/>
</dbReference>
<dbReference type="PROSITE" id="PS50075">
    <property type="entry name" value="CARRIER"/>
    <property type="match status" value="1"/>
</dbReference>
<dbReference type="PANTHER" id="PTHR43775">
    <property type="entry name" value="FATTY ACID SYNTHASE"/>
    <property type="match status" value="1"/>
</dbReference>
<evidence type="ECO:0000259" key="5">
    <source>
        <dbReference type="PROSITE" id="PS52004"/>
    </source>
</evidence>
<evidence type="ECO:0000313" key="7">
    <source>
        <dbReference type="Proteomes" id="UP000198917"/>
    </source>
</evidence>
<keyword evidence="2" id="KW-0597">Phosphoprotein</keyword>
<dbReference type="Gene3D" id="3.30.70.3290">
    <property type="match status" value="1"/>
</dbReference>
<comment type="caution">
    <text evidence="6">The sequence shown here is derived from an EMBL/GenBank/DDBJ whole genome shotgun (WGS) entry which is preliminary data.</text>
</comment>
<dbReference type="InterPro" id="IPR001227">
    <property type="entry name" value="Ac_transferase_dom_sf"/>
</dbReference>
<dbReference type="InterPro" id="IPR032821">
    <property type="entry name" value="PKS_assoc"/>
</dbReference>